<dbReference type="AlphaFoldDB" id="A0A5M6HQW2"/>
<keyword evidence="2" id="KW-0677">Repeat</keyword>
<dbReference type="InterPro" id="IPR051263">
    <property type="entry name" value="C-type_cytochrome_biogenesis"/>
</dbReference>
<keyword evidence="6" id="KW-1133">Transmembrane helix</keyword>
<dbReference type="NCBIfam" id="TIGR03142">
    <property type="entry name" value="cytochro_ccmI"/>
    <property type="match status" value="1"/>
</dbReference>
<gene>
    <name evidence="8" type="primary">ccmI</name>
    <name evidence="8" type="ORF">F1193_13375</name>
</gene>
<dbReference type="Pfam" id="PF23914">
    <property type="entry name" value="TPR_CcmH_CycH"/>
    <property type="match status" value="1"/>
</dbReference>
<evidence type="ECO:0000256" key="6">
    <source>
        <dbReference type="SAM" id="Phobius"/>
    </source>
</evidence>
<dbReference type="InterPro" id="IPR056413">
    <property type="entry name" value="TPR_CcmH_CycH"/>
</dbReference>
<evidence type="ECO:0000256" key="3">
    <source>
        <dbReference type="ARBA" id="ARBA00022748"/>
    </source>
</evidence>
<feature type="region of interest" description="Disordered" evidence="5">
    <location>
        <begin position="272"/>
        <end position="296"/>
    </location>
</feature>
<evidence type="ECO:0000313" key="9">
    <source>
        <dbReference type="Proteomes" id="UP000323886"/>
    </source>
</evidence>
<dbReference type="PANTHER" id="PTHR47870:SF1">
    <property type="entry name" value="CYTOCHROME C-TYPE BIOGENESIS PROTEIN CCMH"/>
    <property type="match status" value="1"/>
</dbReference>
<evidence type="ECO:0000256" key="2">
    <source>
        <dbReference type="ARBA" id="ARBA00022737"/>
    </source>
</evidence>
<keyword evidence="3" id="KW-0201">Cytochrome c-type biogenesis</keyword>
<dbReference type="EMBL" id="VWPL01000028">
    <property type="protein sequence ID" value="KAA5598263.1"/>
    <property type="molecule type" value="Genomic_DNA"/>
</dbReference>
<organism evidence="8 9">
    <name type="scientific">Blastochloris sulfoviridis</name>
    <dbReference type="NCBI Taxonomy" id="50712"/>
    <lineage>
        <taxon>Bacteria</taxon>
        <taxon>Pseudomonadati</taxon>
        <taxon>Pseudomonadota</taxon>
        <taxon>Alphaproteobacteria</taxon>
        <taxon>Hyphomicrobiales</taxon>
        <taxon>Blastochloridaceae</taxon>
        <taxon>Blastochloris</taxon>
    </lineage>
</organism>
<evidence type="ECO:0000259" key="7">
    <source>
        <dbReference type="Pfam" id="PF23914"/>
    </source>
</evidence>
<proteinExistence type="predicted"/>
<dbReference type="Proteomes" id="UP000323886">
    <property type="component" value="Unassembled WGS sequence"/>
</dbReference>
<dbReference type="SUPFAM" id="SSF48452">
    <property type="entry name" value="TPR-like"/>
    <property type="match status" value="1"/>
</dbReference>
<keyword evidence="9" id="KW-1185">Reference proteome</keyword>
<dbReference type="GO" id="GO:0030313">
    <property type="term" value="C:cell envelope"/>
    <property type="evidence" value="ECO:0007669"/>
    <property type="project" value="UniProtKB-SubCell"/>
</dbReference>
<evidence type="ECO:0000256" key="4">
    <source>
        <dbReference type="ARBA" id="ARBA00022803"/>
    </source>
</evidence>
<dbReference type="GO" id="GO:0017004">
    <property type="term" value="P:cytochrome complex assembly"/>
    <property type="evidence" value="ECO:0007669"/>
    <property type="project" value="UniProtKB-KW"/>
</dbReference>
<comment type="subcellular location">
    <subcellularLocation>
        <location evidence="1">Cell envelope</location>
    </subcellularLocation>
</comment>
<dbReference type="PANTHER" id="PTHR47870">
    <property type="entry name" value="CYTOCHROME C-TYPE BIOGENESIS PROTEIN CCMH"/>
    <property type="match status" value="1"/>
</dbReference>
<name>A0A5M6HQW2_9HYPH</name>
<comment type="caution">
    <text evidence="8">The sequence shown here is derived from an EMBL/GenBank/DDBJ whole genome shotgun (WGS) entry which is preliminary data.</text>
</comment>
<dbReference type="Gene3D" id="1.25.40.10">
    <property type="entry name" value="Tetratricopeptide repeat domain"/>
    <property type="match status" value="2"/>
</dbReference>
<evidence type="ECO:0000256" key="5">
    <source>
        <dbReference type="SAM" id="MobiDB-lite"/>
    </source>
</evidence>
<feature type="domain" description="Cytochrome c-type biogenesis protein H TPR" evidence="7">
    <location>
        <begin position="121"/>
        <end position="258"/>
    </location>
</feature>
<protein>
    <submittedName>
        <fullName evidence="8">C-type cytochrome biogenesis protein CcmI</fullName>
    </submittedName>
</protein>
<feature type="transmembrane region" description="Helical" evidence="6">
    <location>
        <begin position="90"/>
        <end position="111"/>
    </location>
</feature>
<dbReference type="InterPro" id="IPR011990">
    <property type="entry name" value="TPR-like_helical_dom_sf"/>
</dbReference>
<keyword evidence="4" id="KW-0802">TPR repeat</keyword>
<keyword evidence="6" id="KW-0472">Membrane</keyword>
<dbReference type="OrthoDB" id="9815847at2"/>
<accession>A0A5M6HQW2</accession>
<sequence>MSFWVAFAVMTGVAALAVLVPLLRRQEVATAPDLAVYRDQLTEIERDLKSGLISAGEGEAARIEVKRRLLAAADRNSAEDSARRGRRNRWALIACGLVGVPLLSIGTYFLIGVPDMPDQPLAARQGAPADHQNFAALVQQVEARLAQNPDDGRGWELLAPVYLRSGRYQDAVKARQNALRLLGATAQREADLGEALFAAGADIVTPESRAAFERALALDPSQPKAAYFLGVAEQQAGNVEAAATRWRALLAASPPDAPWRGVVEQSLVELASASQPEASKPHPDTQQPDKPLPGPRVENAARLAEKQAETQASELPPEMHLSMIRAMVEVLEQKLKADGGDVEGWMRLVRSHMVLGDAEKAKTSLASARTALASDPDKLKRLDDYAKELGLGG</sequence>
<evidence type="ECO:0000256" key="1">
    <source>
        <dbReference type="ARBA" id="ARBA00004196"/>
    </source>
</evidence>
<dbReference type="InterPro" id="IPR017560">
    <property type="entry name" value="Cyt_c_biogenesis_CcmI"/>
</dbReference>
<keyword evidence="6" id="KW-0812">Transmembrane</keyword>
<feature type="transmembrane region" description="Helical" evidence="6">
    <location>
        <begin position="6"/>
        <end position="23"/>
    </location>
</feature>
<reference evidence="8 9" key="1">
    <citation type="submission" date="2019-09" db="EMBL/GenBank/DDBJ databases">
        <title>Draft Whole-Genome sequence of Blastochloris sulfoviridis DSM 729.</title>
        <authorList>
            <person name="Meyer T.E."/>
            <person name="Kyndt J.A."/>
        </authorList>
    </citation>
    <scope>NUCLEOTIDE SEQUENCE [LARGE SCALE GENOMIC DNA]</scope>
    <source>
        <strain evidence="8 9">DSM 729</strain>
    </source>
</reference>
<evidence type="ECO:0000313" key="8">
    <source>
        <dbReference type="EMBL" id="KAA5598263.1"/>
    </source>
</evidence>